<dbReference type="OrthoDB" id="6375174at2759"/>
<reference evidence="8" key="1">
    <citation type="journal article" date="2016" name="Genome Announc.">
        <title>Genome sequences of three species of Hanseniaspora isolated from spontaneous wine fermentations.</title>
        <authorList>
            <person name="Sternes P.R."/>
            <person name="Lee D."/>
            <person name="Kutyna D.R."/>
            <person name="Borneman A.R."/>
        </authorList>
    </citation>
    <scope>NUCLEOTIDE SEQUENCE [LARGE SCALE GENOMIC DNA]</scope>
    <source>
        <strain evidence="8">AWRI3579</strain>
    </source>
</reference>
<evidence type="ECO:0000256" key="5">
    <source>
        <dbReference type="SAM" id="Coils"/>
    </source>
</evidence>
<dbReference type="GO" id="GO:0015631">
    <property type="term" value="F:tubulin binding"/>
    <property type="evidence" value="ECO:0007669"/>
    <property type="project" value="TreeGrafter"/>
</dbReference>
<dbReference type="InterPro" id="IPR009053">
    <property type="entry name" value="Prefoldin"/>
</dbReference>
<evidence type="ECO:0000256" key="1">
    <source>
        <dbReference type="ARBA" id="ARBA00010048"/>
    </source>
</evidence>
<dbReference type="InParanoid" id="A0A1E5R4P0"/>
<feature type="coiled-coil region" evidence="5">
    <location>
        <begin position="144"/>
        <end position="178"/>
    </location>
</feature>
<protein>
    <recommendedName>
        <fullName evidence="4">Prefoldin subunit 3</fullName>
    </recommendedName>
</protein>
<evidence type="ECO:0000256" key="4">
    <source>
        <dbReference type="PIRNR" id="PIRNR016396"/>
    </source>
</evidence>
<dbReference type="Pfam" id="PF02996">
    <property type="entry name" value="Prefoldin"/>
    <property type="match status" value="1"/>
</dbReference>
<dbReference type="FunFam" id="1.10.287.370:FF:000001">
    <property type="entry name" value="Prefoldin subunit 3"/>
    <property type="match status" value="1"/>
</dbReference>
<dbReference type="FunCoup" id="A0A1E5R4P0">
    <property type="interactions" value="985"/>
</dbReference>
<dbReference type="InterPro" id="IPR016655">
    <property type="entry name" value="PFD3"/>
</dbReference>
<organism evidence="7 8">
    <name type="scientific">Hanseniaspora osmophila</name>
    <dbReference type="NCBI Taxonomy" id="56408"/>
    <lineage>
        <taxon>Eukaryota</taxon>
        <taxon>Fungi</taxon>
        <taxon>Dikarya</taxon>
        <taxon>Ascomycota</taxon>
        <taxon>Saccharomycotina</taxon>
        <taxon>Saccharomycetes</taxon>
        <taxon>Saccharomycodales</taxon>
        <taxon>Saccharomycodaceae</taxon>
        <taxon>Hanseniaspora</taxon>
    </lineage>
</organism>
<dbReference type="GO" id="GO:0006457">
    <property type="term" value="P:protein folding"/>
    <property type="evidence" value="ECO:0007669"/>
    <property type="project" value="UniProtKB-UniRule"/>
</dbReference>
<keyword evidence="5" id="KW-0175">Coiled coil</keyword>
<evidence type="ECO:0000313" key="8">
    <source>
        <dbReference type="Proteomes" id="UP000095728"/>
    </source>
</evidence>
<accession>A0A1E5R4P0</accession>
<comment type="subunit">
    <text evidence="2 4">Heterohexamer of two PFD-alpha type and four PFD-beta type subunits.</text>
</comment>
<feature type="region of interest" description="Disordered" evidence="6">
    <location>
        <begin position="80"/>
        <end position="104"/>
    </location>
</feature>
<dbReference type="Proteomes" id="UP000095728">
    <property type="component" value="Unassembled WGS sequence"/>
</dbReference>
<dbReference type="EMBL" id="LPNM01000010">
    <property type="protein sequence ID" value="OEJ81879.1"/>
    <property type="molecule type" value="Genomic_DNA"/>
</dbReference>
<evidence type="ECO:0000256" key="2">
    <source>
        <dbReference type="ARBA" id="ARBA00011695"/>
    </source>
</evidence>
<keyword evidence="8" id="KW-1185">Reference proteome</keyword>
<dbReference type="GO" id="GO:0007021">
    <property type="term" value="P:tubulin complex assembly"/>
    <property type="evidence" value="ECO:0007669"/>
    <property type="project" value="TreeGrafter"/>
</dbReference>
<comment type="caution">
    <text evidence="7">The sequence shown here is derived from an EMBL/GenBank/DDBJ whole genome shotgun (WGS) entry which is preliminary data.</text>
</comment>
<name>A0A1E5R4P0_9ASCO</name>
<dbReference type="PIRSF" id="PIRSF016396">
    <property type="entry name" value="Prefoldin_subunit_3"/>
    <property type="match status" value="1"/>
</dbReference>
<dbReference type="GO" id="GO:0005737">
    <property type="term" value="C:cytoplasm"/>
    <property type="evidence" value="ECO:0007669"/>
    <property type="project" value="UniProtKB-ARBA"/>
</dbReference>
<comment type="function">
    <text evidence="4">Binds specifically to cytosolic chaperonin (c-CPN) and transfers target proteins to it. Binds to nascent polypeptide chain and promotes folding in an environment in which there are many competing pathways for nonnative proteins.</text>
</comment>
<dbReference type="AlphaFoldDB" id="A0A1E5R4P0"/>
<dbReference type="GO" id="GO:0016272">
    <property type="term" value="C:prefoldin complex"/>
    <property type="evidence" value="ECO:0007669"/>
    <property type="project" value="UniProtKB-UniRule"/>
</dbReference>
<evidence type="ECO:0000256" key="3">
    <source>
        <dbReference type="ARBA" id="ARBA00023186"/>
    </source>
</evidence>
<dbReference type="STRING" id="56408.A0A1E5R4P0"/>
<dbReference type="SUPFAM" id="SSF46579">
    <property type="entry name" value="Prefoldin"/>
    <property type="match status" value="1"/>
</dbReference>
<dbReference type="PANTHER" id="PTHR12409:SF0">
    <property type="entry name" value="PREFOLDIN SUBUNIT 3"/>
    <property type="match status" value="1"/>
</dbReference>
<evidence type="ECO:0000256" key="6">
    <source>
        <dbReference type="SAM" id="MobiDB-lite"/>
    </source>
</evidence>
<feature type="compositionally biased region" description="Acidic residues" evidence="6">
    <location>
        <begin position="87"/>
        <end position="99"/>
    </location>
</feature>
<dbReference type="GO" id="GO:0007017">
    <property type="term" value="P:microtubule-based process"/>
    <property type="evidence" value="ECO:0007669"/>
    <property type="project" value="TreeGrafter"/>
</dbReference>
<proteinExistence type="inferred from homology"/>
<gene>
    <name evidence="7" type="ORF">AWRI3579_g3811</name>
</gene>
<evidence type="ECO:0000313" key="7">
    <source>
        <dbReference type="EMBL" id="OEJ81879.1"/>
    </source>
</evidence>
<keyword evidence="3 4" id="KW-0143">Chaperone</keyword>
<dbReference type="CDD" id="cd23156">
    <property type="entry name" value="Prefoldin_3"/>
    <property type="match status" value="1"/>
</dbReference>
<dbReference type="InterPro" id="IPR004127">
    <property type="entry name" value="Prefoldin_subunit_alpha"/>
</dbReference>
<sequence>MENLLRPKKTNPRGIPEAPFIEKVEEYVVSPDQFEQVFQAFQERLQQYKYMMESKNKTFSDLKRRLPGLESNLKMCGVLKGGKSAGDEDEDEEEDEEEENKQIEVNYQLDDTLYTKAVIEKPVDKVALWLGADIMMEYPLDEAIELLHTQIKDCEEKLIEAEQDVEFLRENITTMEVNTARLYNWDVERRQKERLAASK</sequence>
<dbReference type="Gene3D" id="1.10.287.370">
    <property type="match status" value="1"/>
</dbReference>
<comment type="similarity">
    <text evidence="1 4">Belongs to the prefoldin subunit alpha family.</text>
</comment>
<dbReference type="PANTHER" id="PTHR12409">
    <property type="entry name" value="PREFOLDIN SUBUNIT 3"/>
    <property type="match status" value="1"/>
</dbReference>